<proteinExistence type="predicted"/>
<evidence type="ECO:0000313" key="2">
    <source>
        <dbReference type="EMBL" id="OGN00471.1"/>
    </source>
</evidence>
<name>A0A1F8EI15_9BACT</name>
<evidence type="ECO:0000313" key="3">
    <source>
        <dbReference type="Proteomes" id="UP000177117"/>
    </source>
</evidence>
<dbReference type="AlphaFoldDB" id="A0A1F8EI15"/>
<dbReference type="Gene3D" id="3.40.10.10">
    <property type="entry name" value="DNA Methylphosphotriester Repair Domain"/>
    <property type="match status" value="1"/>
</dbReference>
<reference evidence="2 3" key="1">
    <citation type="journal article" date="2016" name="Nat. Commun.">
        <title>Thousands of microbial genomes shed light on interconnected biogeochemical processes in an aquifer system.</title>
        <authorList>
            <person name="Anantharaman K."/>
            <person name="Brown C.T."/>
            <person name="Hug L.A."/>
            <person name="Sharon I."/>
            <person name="Castelle C.J."/>
            <person name="Probst A.J."/>
            <person name="Thomas B.C."/>
            <person name="Singh A."/>
            <person name="Wilkins M.J."/>
            <person name="Karaoz U."/>
            <person name="Brodie E.L."/>
            <person name="Williams K.H."/>
            <person name="Hubbard S.S."/>
            <person name="Banfield J.F."/>
        </authorList>
    </citation>
    <scope>NUCLEOTIDE SEQUENCE [LARGE SCALE GENOMIC DNA]</scope>
</reference>
<feature type="transmembrane region" description="Helical" evidence="1">
    <location>
        <begin position="12"/>
        <end position="32"/>
    </location>
</feature>
<sequence>MLSKLFDKIKSYQYHIFLAVCIGLISFISYNLGQISSNDKKPLKMTENANIYSAVEGQEAIAGETEVSSIPTKILDMRVVVSKASDSKKYHYSWCNTWKRIKLENQLWFSSDKEAEANGYTLAGNCTR</sequence>
<comment type="caution">
    <text evidence="2">The sequence shown here is derived from an EMBL/GenBank/DDBJ whole genome shotgun (WGS) entry which is preliminary data.</text>
</comment>
<dbReference type="Proteomes" id="UP000177117">
    <property type="component" value="Unassembled WGS sequence"/>
</dbReference>
<protein>
    <recommendedName>
        <fullName evidence="4">Ada DNA repair metal-binding domain-containing protein</fullName>
    </recommendedName>
</protein>
<evidence type="ECO:0000256" key="1">
    <source>
        <dbReference type="SAM" id="Phobius"/>
    </source>
</evidence>
<keyword evidence="1" id="KW-1133">Transmembrane helix</keyword>
<keyword evidence="1" id="KW-0472">Membrane</keyword>
<dbReference type="InterPro" id="IPR035451">
    <property type="entry name" value="Ada-like_dom_sf"/>
</dbReference>
<organism evidence="2 3">
    <name type="scientific">Candidatus Yanofskybacteria bacterium RIFCSPHIGHO2_01_FULL_41_53</name>
    <dbReference type="NCBI Taxonomy" id="1802663"/>
    <lineage>
        <taxon>Bacteria</taxon>
        <taxon>Candidatus Yanofskyibacteriota</taxon>
    </lineage>
</organism>
<dbReference type="EMBL" id="MGJD01000021">
    <property type="protein sequence ID" value="OGN00471.1"/>
    <property type="molecule type" value="Genomic_DNA"/>
</dbReference>
<keyword evidence="1" id="KW-0812">Transmembrane</keyword>
<dbReference type="SUPFAM" id="SSF57884">
    <property type="entry name" value="Ada DNA repair protein, N-terminal domain (N-Ada 10)"/>
    <property type="match status" value="1"/>
</dbReference>
<gene>
    <name evidence="2" type="ORF">A2650_03750</name>
</gene>
<evidence type="ECO:0008006" key="4">
    <source>
        <dbReference type="Google" id="ProtNLM"/>
    </source>
</evidence>
<accession>A0A1F8EI15</accession>